<dbReference type="PANTHER" id="PTHR45855">
    <property type="entry name" value="TRANSCRIPTION FACTOR PIF1-RELATED"/>
    <property type="match status" value="1"/>
</dbReference>
<organism evidence="6 7">
    <name type="scientific">Punica granatum</name>
    <name type="common">Pomegranate</name>
    <dbReference type="NCBI Taxonomy" id="22663"/>
    <lineage>
        <taxon>Eukaryota</taxon>
        <taxon>Viridiplantae</taxon>
        <taxon>Streptophyta</taxon>
        <taxon>Embryophyta</taxon>
        <taxon>Tracheophyta</taxon>
        <taxon>Spermatophyta</taxon>
        <taxon>Magnoliopsida</taxon>
        <taxon>eudicotyledons</taxon>
        <taxon>Gunneridae</taxon>
        <taxon>Pentapetalae</taxon>
        <taxon>rosids</taxon>
        <taxon>malvids</taxon>
        <taxon>Myrtales</taxon>
        <taxon>Lythraceae</taxon>
        <taxon>Punica</taxon>
    </lineage>
</organism>
<dbReference type="InterPro" id="IPR031066">
    <property type="entry name" value="bHLH_ALC-like_plant"/>
</dbReference>
<evidence type="ECO:0000256" key="3">
    <source>
        <dbReference type="ARBA" id="ARBA00023125"/>
    </source>
</evidence>
<gene>
    <name evidence="6" type="ORF">CRG98_001583</name>
</gene>
<dbReference type="InterPro" id="IPR011598">
    <property type="entry name" value="bHLH_dom"/>
</dbReference>
<dbReference type="GO" id="GO:0046983">
    <property type="term" value="F:protein dimerization activity"/>
    <property type="evidence" value="ECO:0007669"/>
    <property type="project" value="InterPro"/>
</dbReference>
<dbReference type="OrthoDB" id="71302at2759"/>
<sequence>MNMSEYECLVPELEWNLTGHQRQQEQVGAGEEDRNRNLNLNQNQNQNRIQQKGHANNCNNISSHSHVQQHCSISSFHQNHHHHHSSVPIPTSMNNIQQIEELAWENGQLTMHGHSGSVLPTAMPKAVWSNNDTLESIVRQASNHNQYHVSNVATNDVNPTCVNKGSCSVDKKPDKLVKTNSGRTRSENITAPVLKKRVRSESEQCRTTSNNLFSTSSGYRNNDQEERKVKITDHRSMCASASATFGREDRDTTMMTWPSFDSSRSFKTNQTTDDDSAASPGGSEEDQETKTETGRSLSSRQTRAAAIHNQSERRRRDRINQKMKTLQRLVPNSRKTDKASMLDEVIEYLKQLQAQVQMMSATRNINSLPQMMMMPIGVTPQQQLQMSLFSRISGGVGLGLGMGMAGIGAGMGVLDMSSMARGPAQPPGLSPLLHPTSAQFVVPTTHPMTSAQAPAATGNSGSLHFPDPYCALIAQNMNDIELYRKMAALYRQQAATNPSSKTNEGKRE</sequence>
<proteinExistence type="predicted"/>
<evidence type="ECO:0000256" key="2">
    <source>
        <dbReference type="ARBA" id="ARBA00023015"/>
    </source>
</evidence>
<keyword evidence="2" id="KW-0805">Transcription regulation</keyword>
<comment type="subcellular location">
    <subcellularLocation>
        <location evidence="1">Nucleus</location>
    </subcellularLocation>
</comment>
<dbReference type="SMART" id="SM00353">
    <property type="entry name" value="HLH"/>
    <property type="match status" value="1"/>
</dbReference>
<protein>
    <submittedName>
        <fullName evidence="6">Uncharacterized protein</fullName>
    </submittedName>
</protein>
<dbReference type="InterPro" id="IPR036638">
    <property type="entry name" value="HLH_DNA-bd_sf"/>
</dbReference>
<dbReference type="Proteomes" id="UP000233551">
    <property type="component" value="Unassembled WGS sequence"/>
</dbReference>
<dbReference type="GO" id="GO:0005634">
    <property type="term" value="C:nucleus"/>
    <property type="evidence" value="ECO:0007669"/>
    <property type="project" value="UniProtKB-SubCell"/>
</dbReference>
<comment type="caution">
    <text evidence="6">The sequence shown here is derived from an EMBL/GenBank/DDBJ whole genome shotgun (WGS) entry which is preliminary data.</text>
</comment>
<evidence type="ECO:0000256" key="1">
    <source>
        <dbReference type="ARBA" id="ARBA00004123"/>
    </source>
</evidence>
<keyword evidence="5" id="KW-0539">Nucleus</keyword>
<accession>A0A2I0LBA7</accession>
<dbReference type="GeneID" id="116187405"/>
<evidence type="ECO:0000256" key="5">
    <source>
        <dbReference type="ARBA" id="ARBA00023242"/>
    </source>
</evidence>
<dbReference type="Gene3D" id="4.10.280.10">
    <property type="entry name" value="Helix-loop-helix DNA-binding domain"/>
    <property type="match status" value="1"/>
</dbReference>
<dbReference type="InterPro" id="IPR047265">
    <property type="entry name" value="PIF1-like_bHLH"/>
</dbReference>
<dbReference type="AlphaFoldDB" id="A0A2I0LBA7"/>
<keyword evidence="7" id="KW-1185">Reference proteome</keyword>
<keyword evidence="3" id="KW-0238">DNA-binding</keyword>
<dbReference type="SUPFAM" id="SSF47459">
    <property type="entry name" value="HLH, helix-loop-helix DNA-binding domain"/>
    <property type="match status" value="1"/>
</dbReference>
<keyword evidence="4" id="KW-0804">Transcription</keyword>
<evidence type="ECO:0000313" key="6">
    <source>
        <dbReference type="EMBL" id="PKI77963.1"/>
    </source>
</evidence>
<evidence type="ECO:0000256" key="4">
    <source>
        <dbReference type="ARBA" id="ARBA00023163"/>
    </source>
</evidence>
<dbReference type="Pfam" id="PF00010">
    <property type="entry name" value="HLH"/>
    <property type="match status" value="1"/>
</dbReference>
<dbReference type="PANTHER" id="PTHR45855:SF12">
    <property type="entry name" value="TRANSCRIPTION FACTOR PIF7-LIKE ISOFORM X1"/>
    <property type="match status" value="1"/>
</dbReference>
<dbReference type="STRING" id="22663.A0A2I0LBA7"/>
<reference evidence="6 7" key="1">
    <citation type="submission" date="2017-11" db="EMBL/GenBank/DDBJ databases">
        <title>De-novo sequencing of pomegranate (Punica granatum L.) genome.</title>
        <authorList>
            <person name="Akparov Z."/>
            <person name="Amiraslanov A."/>
            <person name="Hajiyeva S."/>
            <person name="Abbasov M."/>
            <person name="Kaur K."/>
            <person name="Hamwieh A."/>
            <person name="Solovyev V."/>
            <person name="Salamov A."/>
            <person name="Braich B."/>
            <person name="Kosarev P."/>
            <person name="Mahmoud A."/>
            <person name="Hajiyev E."/>
            <person name="Babayeva S."/>
            <person name="Izzatullayeva V."/>
            <person name="Mammadov A."/>
            <person name="Mammadov A."/>
            <person name="Sharifova S."/>
            <person name="Ojaghi J."/>
            <person name="Eynullazada K."/>
            <person name="Bayramov B."/>
            <person name="Abdulazimova A."/>
            <person name="Shahmuradov I."/>
        </authorList>
    </citation>
    <scope>NUCLEOTIDE SEQUENCE [LARGE SCALE GENOMIC DNA]</scope>
    <source>
        <strain evidence="7">cv. AG2017</strain>
        <tissue evidence="6">Leaf</tissue>
    </source>
</reference>
<dbReference type="EMBL" id="PGOL01000065">
    <property type="protein sequence ID" value="PKI77963.1"/>
    <property type="molecule type" value="Genomic_DNA"/>
</dbReference>
<dbReference type="GO" id="GO:0003677">
    <property type="term" value="F:DNA binding"/>
    <property type="evidence" value="ECO:0007669"/>
    <property type="project" value="UniProtKB-KW"/>
</dbReference>
<evidence type="ECO:0000313" key="7">
    <source>
        <dbReference type="Proteomes" id="UP000233551"/>
    </source>
</evidence>
<dbReference type="FunFam" id="4.10.280.10:FF:000004">
    <property type="entry name" value="Basic helix-loop-helix transcription factor"/>
    <property type="match status" value="1"/>
</dbReference>
<dbReference type="PROSITE" id="PS50888">
    <property type="entry name" value="BHLH"/>
    <property type="match status" value="1"/>
</dbReference>
<name>A0A2I0LBA7_PUNGR</name>
<dbReference type="CDD" id="cd11445">
    <property type="entry name" value="bHLH_AtPIF_like"/>
    <property type="match status" value="1"/>
</dbReference>